<keyword evidence="2" id="KW-0067">ATP-binding</keyword>
<keyword evidence="5" id="KW-0597">Phosphoprotein</keyword>
<organism evidence="8 9">
    <name type="scientific">Enhygromyxa salina</name>
    <dbReference type="NCBI Taxonomy" id="215803"/>
    <lineage>
        <taxon>Bacteria</taxon>
        <taxon>Pseudomonadati</taxon>
        <taxon>Myxococcota</taxon>
        <taxon>Polyangia</taxon>
        <taxon>Nannocystales</taxon>
        <taxon>Nannocystaceae</taxon>
        <taxon>Enhygromyxa</taxon>
    </lineage>
</organism>
<dbReference type="Pfam" id="PF00072">
    <property type="entry name" value="Response_reg"/>
    <property type="match status" value="1"/>
</dbReference>
<dbReference type="Pfam" id="PF00158">
    <property type="entry name" value="Sigma54_activat"/>
    <property type="match status" value="1"/>
</dbReference>
<dbReference type="GO" id="GO:0000160">
    <property type="term" value="P:phosphorelay signal transduction system"/>
    <property type="evidence" value="ECO:0007669"/>
    <property type="project" value="InterPro"/>
</dbReference>
<feature type="domain" description="Sigma-54 factor interaction" evidence="6">
    <location>
        <begin position="152"/>
        <end position="381"/>
    </location>
</feature>
<dbReference type="InterPro" id="IPR058031">
    <property type="entry name" value="AAA_lid_NorR"/>
</dbReference>
<evidence type="ECO:0000313" key="8">
    <source>
        <dbReference type="EMBL" id="KIG11618.1"/>
    </source>
</evidence>
<dbReference type="SUPFAM" id="SSF46689">
    <property type="entry name" value="Homeodomain-like"/>
    <property type="match status" value="1"/>
</dbReference>
<dbReference type="Pfam" id="PF02954">
    <property type="entry name" value="HTH_8"/>
    <property type="match status" value="1"/>
</dbReference>
<dbReference type="PANTHER" id="PTHR32071">
    <property type="entry name" value="TRANSCRIPTIONAL REGULATORY PROTEIN"/>
    <property type="match status" value="1"/>
</dbReference>
<dbReference type="SUPFAM" id="SSF52540">
    <property type="entry name" value="P-loop containing nucleoside triphosphate hydrolases"/>
    <property type="match status" value="1"/>
</dbReference>
<reference evidence="8 9" key="1">
    <citation type="submission" date="2014-12" db="EMBL/GenBank/DDBJ databases">
        <title>Genome assembly of Enhygromyxa salina DSM 15201.</title>
        <authorList>
            <person name="Sharma G."/>
            <person name="Subramanian S."/>
        </authorList>
    </citation>
    <scope>NUCLEOTIDE SEQUENCE [LARGE SCALE GENOMIC DNA]</scope>
    <source>
        <strain evidence="8 9">DSM 15201</strain>
    </source>
</reference>
<proteinExistence type="predicted"/>
<dbReference type="PRINTS" id="PR01590">
    <property type="entry name" value="HTHFIS"/>
</dbReference>
<dbReference type="GO" id="GO:0006355">
    <property type="term" value="P:regulation of DNA-templated transcription"/>
    <property type="evidence" value="ECO:0007669"/>
    <property type="project" value="InterPro"/>
</dbReference>
<keyword evidence="1" id="KW-0547">Nucleotide-binding</keyword>
<dbReference type="CDD" id="cd00009">
    <property type="entry name" value="AAA"/>
    <property type="match status" value="1"/>
</dbReference>
<feature type="modified residue" description="4-aspartylphosphate" evidence="5">
    <location>
        <position position="61"/>
    </location>
</feature>
<dbReference type="InterPro" id="IPR025944">
    <property type="entry name" value="Sigma_54_int_dom_CS"/>
</dbReference>
<dbReference type="RefSeq" id="WP_240480438.1">
    <property type="nucleotide sequence ID" value="NZ_JMCC02000221.1"/>
</dbReference>
<dbReference type="GO" id="GO:0005524">
    <property type="term" value="F:ATP binding"/>
    <property type="evidence" value="ECO:0007669"/>
    <property type="project" value="UniProtKB-KW"/>
</dbReference>
<dbReference type="Gene3D" id="1.10.10.60">
    <property type="entry name" value="Homeodomain-like"/>
    <property type="match status" value="1"/>
</dbReference>
<dbReference type="InterPro" id="IPR003593">
    <property type="entry name" value="AAA+_ATPase"/>
</dbReference>
<gene>
    <name evidence="8" type="ORF">DB30_03107</name>
</gene>
<keyword evidence="4" id="KW-0804">Transcription</keyword>
<dbReference type="InterPro" id="IPR009057">
    <property type="entry name" value="Homeodomain-like_sf"/>
</dbReference>
<evidence type="ECO:0000259" key="7">
    <source>
        <dbReference type="PROSITE" id="PS50110"/>
    </source>
</evidence>
<dbReference type="GO" id="GO:0043565">
    <property type="term" value="F:sequence-specific DNA binding"/>
    <property type="evidence" value="ECO:0007669"/>
    <property type="project" value="InterPro"/>
</dbReference>
<dbReference type="PROSITE" id="PS00675">
    <property type="entry name" value="SIGMA54_INTERACT_1"/>
    <property type="match status" value="1"/>
</dbReference>
<evidence type="ECO:0000256" key="5">
    <source>
        <dbReference type="PROSITE-ProRule" id="PRU00169"/>
    </source>
</evidence>
<dbReference type="PROSITE" id="PS50110">
    <property type="entry name" value="RESPONSE_REGULATORY"/>
    <property type="match status" value="1"/>
</dbReference>
<dbReference type="InterPro" id="IPR002197">
    <property type="entry name" value="HTH_Fis"/>
</dbReference>
<keyword evidence="3" id="KW-0805">Transcription regulation</keyword>
<dbReference type="EMBL" id="JMCC02000221">
    <property type="protein sequence ID" value="KIG11618.1"/>
    <property type="molecule type" value="Genomic_DNA"/>
</dbReference>
<dbReference type="InterPro" id="IPR011006">
    <property type="entry name" value="CheY-like_superfamily"/>
</dbReference>
<dbReference type="Gene3D" id="1.10.8.60">
    <property type="match status" value="1"/>
</dbReference>
<dbReference type="PANTHER" id="PTHR32071:SF113">
    <property type="entry name" value="ALGINATE BIOSYNTHESIS TRANSCRIPTIONAL REGULATORY PROTEIN ALGB"/>
    <property type="match status" value="1"/>
</dbReference>
<dbReference type="AlphaFoldDB" id="A0A0C1ZLI0"/>
<evidence type="ECO:0000256" key="2">
    <source>
        <dbReference type="ARBA" id="ARBA00022840"/>
    </source>
</evidence>
<evidence type="ECO:0000256" key="4">
    <source>
        <dbReference type="ARBA" id="ARBA00023163"/>
    </source>
</evidence>
<dbReference type="PROSITE" id="PS50045">
    <property type="entry name" value="SIGMA54_INTERACT_4"/>
    <property type="match status" value="1"/>
</dbReference>
<sequence length="471" mass="52355">MSEVDPLPGRVLVVDDELAMREFLSVCLGRAGHHVTTAKSGADALRMLTDDNIGFDVVISDLTMPGVPGMEVLRHARALPHPPPEVIMATAYATTDTAIEAMKIGAYDYLIKPFKIDEIQLLVQRALERRCLSTENRRLREQLKGVDALDRMVGRSESMQKVFDLVRRMATTRTNVLIRGESGTGKELVARALHNLSERADGPFVPVNCGAIPEQLMESELFGHVKGSFTGAAGDRQGMFEVAGGGTLFLDEIGEIDPATQVKLLRVLQERTIRPVGGNEEVPVDCRVVAATNRDLEAAVESGEFRQDLYFRLDVVRIVLPPLRHRPEDISLLVERFFDRFNREMKRELVGVSRDALDWLLAYDYPGNVRELENLIERAVALESTPTLTANHFPDRRARADDGGRNPSAFPEDGLDLDARLADLERELILAALSRSGGVRKRAAKLLRISFRSLRYRLQKLGIEVGRSADG</sequence>
<dbReference type="SMART" id="SM00448">
    <property type="entry name" value="REC"/>
    <property type="match status" value="1"/>
</dbReference>
<dbReference type="SMART" id="SM00382">
    <property type="entry name" value="AAA"/>
    <property type="match status" value="1"/>
</dbReference>
<evidence type="ECO:0000256" key="1">
    <source>
        <dbReference type="ARBA" id="ARBA00022741"/>
    </source>
</evidence>
<dbReference type="InterPro" id="IPR027417">
    <property type="entry name" value="P-loop_NTPase"/>
</dbReference>
<evidence type="ECO:0000259" key="6">
    <source>
        <dbReference type="PROSITE" id="PS50045"/>
    </source>
</evidence>
<dbReference type="FunFam" id="3.40.50.300:FF:000006">
    <property type="entry name" value="DNA-binding transcriptional regulator NtrC"/>
    <property type="match status" value="1"/>
</dbReference>
<accession>A0A0C1ZLI0</accession>
<dbReference type="InterPro" id="IPR025662">
    <property type="entry name" value="Sigma_54_int_dom_ATP-bd_1"/>
</dbReference>
<feature type="domain" description="Response regulatory" evidence="7">
    <location>
        <begin position="10"/>
        <end position="127"/>
    </location>
</feature>
<protein>
    <submittedName>
        <fullName evidence="8">Response regulator of zinc sigma-54-dependent two-component system</fullName>
    </submittedName>
</protein>
<dbReference type="Gene3D" id="3.40.50.2300">
    <property type="match status" value="1"/>
</dbReference>
<dbReference type="InterPro" id="IPR002078">
    <property type="entry name" value="Sigma_54_int"/>
</dbReference>
<dbReference type="SUPFAM" id="SSF52172">
    <property type="entry name" value="CheY-like"/>
    <property type="match status" value="1"/>
</dbReference>
<evidence type="ECO:0000313" key="9">
    <source>
        <dbReference type="Proteomes" id="UP000031599"/>
    </source>
</evidence>
<dbReference type="Gene3D" id="3.40.50.300">
    <property type="entry name" value="P-loop containing nucleotide triphosphate hydrolases"/>
    <property type="match status" value="1"/>
</dbReference>
<evidence type="ECO:0000256" key="3">
    <source>
        <dbReference type="ARBA" id="ARBA00023015"/>
    </source>
</evidence>
<dbReference type="InterPro" id="IPR001789">
    <property type="entry name" value="Sig_transdc_resp-reg_receiver"/>
</dbReference>
<name>A0A0C1ZLI0_9BACT</name>
<comment type="caution">
    <text evidence="8">The sequence shown here is derived from an EMBL/GenBank/DDBJ whole genome shotgun (WGS) entry which is preliminary data.</text>
</comment>
<dbReference type="Pfam" id="PF25601">
    <property type="entry name" value="AAA_lid_14"/>
    <property type="match status" value="1"/>
</dbReference>
<dbReference type="PROSITE" id="PS00688">
    <property type="entry name" value="SIGMA54_INTERACT_3"/>
    <property type="match status" value="1"/>
</dbReference>
<dbReference type="Proteomes" id="UP000031599">
    <property type="component" value="Unassembled WGS sequence"/>
</dbReference>